<keyword evidence="1" id="KW-0812">Transmembrane</keyword>
<protein>
    <submittedName>
        <fullName evidence="2">DUF3379 domain-containing protein</fullName>
    </submittedName>
</protein>
<accession>A0ABT2VRX2</accession>
<dbReference type="InterPro" id="IPR021806">
    <property type="entry name" value="DUF3379"/>
</dbReference>
<gene>
    <name evidence="2" type="ORF">OCL06_11205</name>
</gene>
<comment type="caution">
    <text evidence="2">The sequence shown here is derived from an EMBL/GenBank/DDBJ whole genome shotgun (WGS) entry which is preliminary data.</text>
</comment>
<proteinExistence type="predicted"/>
<dbReference type="EMBL" id="JAOTJC010000008">
    <property type="protein sequence ID" value="MCU7555163.1"/>
    <property type="molecule type" value="Genomic_DNA"/>
</dbReference>
<dbReference type="Proteomes" id="UP001209257">
    <property type="component" value="Unassembled WGS sequence"/>
</dbReference>
<dbReference type="RefSeq" id="WP_262994550.1">
    <property type="nucleotide sequence ID" value="NZ_JAOTJC010000008.1"/>
</dbReference>
<feature type="transmembrane region" description="Helical" evidence="1">
    <location>
        <begin position="79"/>
        <end position="98"/>
    </location>
</feature>
<organism evidence="2 3">
    <name type="scientific">Alteromonas salexigens</name>
    <dbReference type="NCBI Taxonomy" id="2982530"/>
    <lineage>
        <taxon>Bacteria</taxon>
        <taxon>Pseudomonadati</taxon>
        <taxon>Pseudomonadota</taxon>
        <taxon>Gammaproteobacteria</taxon>
        <taxon>Alteromonadales</taxon>
        <taxon>Alteromonadaceae</taxon>
        <taxon>Alteromonas/Salinimonas group</taxon>
        <taxon>Alteromonas</taxon>
    </lineage>
</organism>
<evidence type="ECO:0000313" key="3">
    <source>
        <dbReference type="Proteomes" id="UP001209257"/>
    </source>
</evidence>
<evidence type="ECO:0000256" key="1">
    <source>
        <dbReference type="SAM" id="Phobius"/>
    </source>
</evidence>
<evidence type="ECO:0000313" key="2">
    <source>
        <dbReference type="EMBL" id="MCU7555163.1"/>
    </source>
</evidence>
<keyword evidence="1" id="KW-1133">Transmembrane helix</keyword>
<dbReference type="Pfam" id="PF11859">
    <property type="entry name" value="DUF3379"/>
    <property type="match status" value="1"/>
</dbReference>
<reference evidence="3" key="1">
    <citation type="submission" date="2023-07" db="EMBL/GenBank/DDBJ databases">
        <title>Study on multiphase classification of strain Alteromonas salexigens isolated from the Yellow Sea.</title>
        <authorList>
            <person name="Sun L."/>
        </authorList>
    </citation>
    <scope>NUCLEOTIDE SEQUENCE [LARGE SCALE GENOMIC DNA]</scope>
    <source>
        <strain evidence="3">ASW11-19</strain>
    </source>
</reference>
<keyword evidence="3" id="KW-1185">Reference proteome</keyword>
<keyword evidence="1" id="KW-0472">Membrane</keyword>
<name>A0ABT2VRX2_9ALTE</name>
<sequence>MDELEFRRRVYANPDTTDQDVVAAATADPAKMAFWQEQKQLNRALADTARIDVPPDLAHRLIWQQSANEFVRQRKRNKWYVALAASVAFAIGLSITLLPQQSVSLGNEALVHMQYAETEQAHSVLPVDLAQINAKLAGFGASFTDMIGDVKVANYCHLQSVRSLHLIMRTSQGTVSVFIVPPRDDVDLPAQFADERYHGQAVNMQRANIMVVGDKHADLAPVMEKVRRSMRFSA</sequence>